<dbReference type="EMBL" id="LJZX01000028">
    <property type="protein sequence ID" value="PKQ80113.1"/>
    <property type="molecule type" value="Genomic_DNA"/>
</dbReference>
<reference evidence="1 2" key="1">
    <citation type="journal article" date="2017" name="Front. Microbiol.">
        <title>Strong Genomic and Phenotypic Heterogeneity in the Aeromonas sobria Species Complex.</title>
        <authorList>
            <person name="Gauthier J."/>
            <person name="Vincent A.T."/>
            <person name="Charette S.J."/>
            <person name="Derome N."/>
        </authorList>
    </citation>
    <scope>NUCLEOTIDE SEQUENCE [LARGE SCALE GENOMIC DNA]</scope>
    <source>
        <strain evidence="1 2">JF2635</strain>
    </source>
</reference>
<dbReference type="RefSeq" id="WP_101316833.1">
    <property type="nucleotide sequence ID" value="NZ_CAWNSS010000028.1"/>
</dbReference>
<gene>
    <name evidence="1" type="ORF">AOX56_12720</name>
</gene>
<evidence type="ECO:0000313" key="1">
    <source>
        <dbReference type="EMBL" id="PKQ80113.1"/>
    </source>
</evidence>
<protein>
    <recommendedName>
        <fullName evidence="3">Phage protein</fullName>
    </recommendedName>
</protein>
<evidence type="ECO:0000313" key="2">
    <source>
        <dbReference type="Proteomes" id="UP000233526"/>
    </source>
</evidence>
<proteinExistence type="predicted"/>
<comment type="caution">
    <text evidence="1">The sequence shown here is derived from an EMBL/GenBank/DDBJ whole genome shotgun (WGS) entry which is preliminary data.</text>
</comment>
<name>A0A2N3J2Y1_AERSO</name>
<dbReference type="AlphaFoldDB" id="A0A2N3J2Y1"/>
<sequence length="113" mass="12803">MTEAKDAKARKQAQRARRAALGIKRVEVALSERERQQLDHLRIARAGSGEPYSADEYISTLIRRDWERWLEQEAELKQQTCQHCDNKLPGGCGGTYKGESACWLTSGEKEIAL</sequence>
<organism evidence="1 2">
    <name type="scientific">Aeromonas sobria</name>
    <dbReference type="NCBI Taxonomy" id="646"/>
    <lineage>
        <taxon>Bacteria</taxon>
        <taxon>Pseudomonadati</taxon>
        <taxon>Pseudomonadota</taxon>
        <taxon>Gammaproteobacteria</taxon>
        <taxon>Aeromonadales</taxon>
        <taxon>Aeromonadaceae</taxon>
        <taxon>Aeromonas</taxon>
    </lineage>
</organism>
<dbReference type="Proteomes" id="UP000233526">
    <property type="component" value="Unassembled WGS sequence"/>
</dbReference>
<evidence type="ECO:0008006" key="3">
    <source>
        <dbReference type="Google" id="ProtNLM"/>
    </source>
</evidence>
<accession>A0A2N3J2Y1</accession>